<keyword evidence="1" id="KW-0812">Transmembrane</keyword>
<protein>
    <submittedName>
        <fullName evidence="2">Uncharacterized protein</fullName>
    </submittedName>
</protein>
<proteinExistence type="predicted"/>
<reference evidence="3" key="1">
    <citation type="submission" date="2016-06" db="EMBL/GenBank/DDBJ databases">
        <title>Parallel loss of symbiosis genes in relatives of nitrogen-fixing non-legume Parasponia.</title>
        <authorList>
            <person name="Van Velzen R."/>
            <person name="Holmer R."/>
            <person name="Bu F."/>
            <person name="Rutten L."/>
            <person name="Van Zeijl A."/>
            <person name="Liu W."/>
            <person name="Santuari L."/>
            <person name="Cao Q."/>
            <person name="Sharma T."/>
            <person name="Shen D."/>
            <person name="Roswanjaya Y."/>
            <person name="Wardhani T."/>
            <person name="Kalhor M.S."/>
            <person name="Jansen J."/>
            <person name="Van den Hoogen J."/>
            <person name="Gungor B."/>
            <person name="Hartog M."/>
            <person name="Hontelez J."/>
            <person name="Verver J."/>
            <person name="Yang W.-C."/>
            <person name="Schijlen E."/>
            <person name="Repin R."/>
            <person name="Schilthuizen M."/>
            <person name="Schranz E."/>
            <person name="Heidstra R."/>
            <person name="Miyata K."/>
            <person name="Fedorova E."/>
            <person name="Kohlen W."/>
            <person name="Bisseling T."/>
            <person name="Smit S."/>
            <person name="Geurts R."/>
        </authorList>
    </citation>
    <scope>NUCLEOTIDE SEQUENCE [LARGE SCALE GENOMIC DNA]</scope>
    <source>
        <strain evidence="3">cv. WU1-14</strain>
    </source>
</reference>
<gene>
    <name evidence="2" type="ORF">PanWU01x14_110140</name>
</gene>
<sequence length="129" mass="14255">MSPFGIYYKYSLNTYLWLPFVPDFSRESTYKNDGKAGLSHCAILVHSLWLTLFVLVVFRLGAANTQSMIHTQIFSISGALIATIPWLAQFSVATASIILYIAGVCDLSWLIKSESAPTEASAGIRQWSS</sequence>
<accession>A0A2P5CZ82</accession>
<dbReference type="OrthoDB" id="1083961at2759"/>
<dbReference type="EMBL" id="JXTB01000080">
    <property type="protein sequence ID" value="PON66359.1"/>
    <property type="molecule type" value="Genomic_DNA"/>
</dbReference>
<evidence type="ECO:0000313" key="3">
    <source>
        <dbReference type="Proteomes" id="UP000237105"/>
    </source>
</evidence>
<dbReference type="Proteomes" id="UP000237105">
    <property type="component" value="Unassembled WGS sequence"/>
</dbReference>
<name>A0A2P5CZ82_PARAD</name>
<keyword evidence="1" id="KW-1133">Transmembrane helix</keyword>
<organism evidence="2 3">
    <name type="scientific">Parasponia andersonii</name>
    <name type="common">Sponia andersonii</name>
    <dbReference type="NCBI Taxonomy" id="3476"/>
    <lineage>
        <taxon>Eukaryota</taxon>
        <taxon>Viridiplantae</taxon>
        <taxon>Streptophyta</taxon>
        <taxon>Embryophyta</taxon>
        <taxon>Tracheophyta</taxon>
        <taxon>Spermatophyta</taxon>
        <taxon>Magnoliopsida</taxon>
        <taxon>eudicotyledons</taxon>
        <taxon>Gunneridae</taxon>
        <taxon>Pentapetalae</taxon>
        <taxon>rosids</taxon>
        <taxon>fabids</taxon>
        <taxon>Rosales</taxon>
        <taxon>Cannabaceae</taxon>
        <taxon>Parasponia</taxon>
    </lineage>
</organism>
<evidence type="ECO:0000313" key="2">
    <source>
        <dbReference type="EMBL" id="PON66359.1"/>
    </source>
</evidence>
<dbReference type="AlphaFoldDB" id="A0A2P5CZ82"/>
<comment type="caution">
    <text evidence="2">The sequence shown here is derived from an EMBL/GenBank/DDBJ whole genome shotgun (WGS) entry which is preliminary data.</text>
</comment>
<feature type="transmembrane region" description="Helical" evidence="1">
    <location>
        <begin position="37"/>
        <end position="58"/>
    </location>
</feature>
<keyword evidence="3" id="KW-1185">Reference proteome</keyword>
<keyword evidence="1" id="KW-0472">Membrane</keyword>
<evidence type="ECO:0000256" key="1">
    <source>
        <dbReference type="SAM" id="Phobius"/>
    </source>
</evidence>
<feature type="transmembrane region" description="Helical" evidence="1">
    <location>
        <begin position="79"/>
        <end position="102"/>
    </location>
</feature>